<dbReference type="PANTHER" id="PTHR11571:SF263">
    <property type="entry name" value="GLUTATHIONE S-TRANSFERASE"/>
    <property type="match status" value="1"/>
</dbReference>
<dbReference type="InterPro" id="IPR036282">
    <property type="entry name" value="Glutathione-S-Trfase_C_sf"/>
</dbReference>
<dbReference type="FunFam" id="1.20.1050.10:FF:000051">
    <property type="entry name" value="Glutathione S-transferase"/>
    <property type="match status" value="1"/>
</dbReference>
<dbReference type="InterPro" id="IPR040079">
    <property type="entry name" value="Glutathione_S-Trfase"/>
</dbReference>
<dbReference type="Pfam" id="PF14497">
    <property type="entry name" value="GST_C_3"/>
    <property type="match status" value="1"/>
</dbReference>
<gene>
    <name evidence="3" type="ORF">PNOK_0052500</name>
</gene>
<dbReference type="STRING" id="2282107.A0A286UV46"/>
<dbReference type="InterPro" id="IPR010987">
    <property type="entry name" value="Glutathione-S-Trfase_C-like"/>
</dbReference>
<dbReference type="OrthoDB" id="414243at2759"/>
<evidence type="ECO:0000259" key="2">
    <source>
        <dbReference type="PROSITE" id="PS50405"/>
    </source>
</evidence>
<dbReference type="AlphaFoldDB" id="A0A286UV46"/>
<dbReference type="PROSITE" id="PS50404">
    <property type="entry name" value="GST_NTER"/>
    <property type="match status" value="1"/>
</dbReference>
<dbReference type="InterPro" id="IPR004045">
    <property type="entry name" value="Glutathione_S-Trfase_N"/>
</dbReference>
<evidence type="ECO:0000259" key="1">
    <source>
        <dbReference type="PROSITE" id="PS50404"/>
    </source>
</evidence>
<keyword evidence="4" id="KW-1185">Reference proteome</keyword>
<dbReference type="InterPro" id="IPR050213">
    <property type="entry name" value="GST_superfamily"/>
</dbReference>
<evidence type="ECO:0000313" key="4">
    <source>
        <dbReference type="Proteomes" id="UP000217199"/>
    </source>
</evidence>
<name>A0A286UV46_9AGAM</name>
<feature type="domain" description="GST N-terminal" evidence="1">
    <location>
        <begin position="14"/>
        <end position="94"/>
    </location>
</feature>
<accession>A0A286UV46</accession>
<evidence type="ECO:0000313" key="3">
    <source>
        <dbReference type="EMBL" id="PAV23457.1"/>
    </source>
</evidence>
<dbReference type="SUPFAM" id="SSF52833">
    <property type="entry name" value="Thioredoxin-like"/>
    <property type="match status" value="1"/>
</dbReference>
<organism evidence="3 4">
    <name type="scientific">Pyrrhoderma noxium</name>
    <dbReference type="NCBI Taxonomy" id="2282107"/>
    <lineage>
        <taxon>Eukaryota</taxon>
        <taxon>Fungi</taxon>
        <taxon>Dikarya</taxon>
        <taxon>Basidiomycota</taxon>
        <taxon>Agaricomycotina</taxon>
        <taxon>Agaricomycetes</taxon>
        <taxon>Hymenochaetales</taxon>
        <taxon>Hymenochaetaceae</taxon>
        <taxon>Pyrrhoderma</taxon>
    </lineage>
</organism>
<dbReference type="SUPFAM" id="SSF47616">
    <property type="entry name" value="GST C-terminal domain-like"/>
    <property type="match status" value="1"/>
</dbReference>
<dbReference type="EMBL" id="NBII01000001">
    <property type="protein sequence ID" value="PAV23457.1"/>
    <property type="molecule type" value="Genomic_DNA"/>
</dbReference>
<dbReference type="PANTHER" id="PTHR11571">
    <property type="entry name" value="GLUTATHIONE S-TRANSFERASE"/>
    <property type="match status" value="1"/>
</dbReference>
<dbReference type="Gene3D" id="3.40.30.10">
    <property type="entry name" value="Glutaredoxin"/>
    <property type="match status" value="1"/>
</dbReference>
<dbReference type="CDD" id="cd03192">
    <property type="entry name" value="GST_C_Sigma_like"/>
    <property type="match status" value="1"/>
</dbReference>
<sequence length="258" mass="29578">MSEVRTTKKPRLEENYKLYYWPAIPGRGEIIRLAFEEAGADYDDIAASEGVSEITSILSTGAHFAPPILRHGELEISQLPNIMLYLGPRLKLVPDDEGARFKVNQLFLTIMDCQDETHDTHHPISVGLYYEDQKEAALERAKDFRENRVPKFFKHFESVLSSNKESGGEWLIGDSITYADLALFHLVDGLLFAFPQVIGAISDNYPKIFDLYHRVKVRPRIEAYLKSTRRSPFSLGLYRYYKELDAPIDDSEKEEAQD</sequence>
<dbReference type="InParanoid" id="A0A286UV46"/>
<protein>
    <submittedName>
        <fullName evidence="3">Glutathione S-transferase</fullName>
    </submittedName>
</protein>
<reference evidence="3 4" key="1">
    <citation type="journal article" date="2017" name="Mol. Ecol.">
        <title>Comparative and population genomic landscape of Phellinus noxius: A hypervariable fungus causing root rot in trees.</title>
        <authorList>
            <person name="Chung C.L."/>
            <person name="Lee T.J."/>
            <person name="Akiba M."/>
            <person name="Lee H.H."/>
            <person name="Kuo T.H."/>
            <person name="Liu D."/>
            <person name="Ke H.M."/>
            <person name="Yokoi T."/>
            <person name="Roa M.B."/>
            <person name="Lu M.J."/>
            <person name="Chang Y.Y."/>
            <person name="Ann P.J."/>
            <person name="Tsai J.N."/>
            <person name="Chen C.Y."/>
            <person name="Tzean S.S."/>
            <person name="Ota Y."/>
            <person name="Hattori T."/>
            <person name="Sahashi N."/>
            <person name="Liou R.F."/>
            <person name="Kikuchi T."/>
            <person name="Tsai I.J."/>
        </authorList>
    </citation>
    <scope>NUCLEOTIDE SEQUENCE [LARGE SCALE GENOMIC DNA]</scope>
    <source>
        <strain evidence="3 4">FFPRI411160</strain>
    </source>
</reference>
<dbReference type="SFLD" id="SFLDS00019">
    <property type="entry name" value="Glutathione_Transferase_(cytos"/>
    <property type="match status" value="1"/>
</dbReference>
<dbReference type="PROSITE" id="PS50405">
    <property type="entry name" value="GST_CTER"/>
    <property type="match status" value="1"/>
</dbReference>
<dbReference type="GO" id="GO:0004364">
    <property type="term" value="F:glutathione transferase activity"/>
    <property type="evidence" value="ECO:0007669"/>
    <property type="project" value="TreeGrafter"/>
</dbReference>
<feature type="domain" description="GST C-terminal" evidence="2">
    <location>
        <begin position="96"/>
        <end position="248"/>
    </location>
</feature>
<dbReference type="Gene3D" id="1.20.1050.10">
    <property type="match status" value="1"/>
</dbReference>
<dbReference type="InterPro" id="IPR036249">
    <property type="entry name" value="Thioredoxin-like_sf"/>
</dbReference>
<comment type="caution">
    <text evidence="3">The sequence shown here is derived from an EMBL/GenBank/DDBJ whole genome shotgun (WGS) entry which is preliminary data.</text>
</comment>
<dbReference type="InterPro" id="IPR004046">
    <property type="entry name" value="GST_C"/>
</dbReference>
<proteinExistence type="predicted"/>
<dbReference type="GO" id="GO:0006749">
    <property type="term" value="P:glutathione metabolic process"/>
    <property type="evidence" value="ECO:0007669"/>
    <property type="project" value="TreeGrafter"/>
</dbReference>
<dbReference type="Proteomes" id="UP000217199">
    <property type="component" value="Unassembled WGS sequence"/>
</dbReference>